<dbReference type="EMBL" id="BIFH01000025">
    <property type="protein sequence ID" value="GCD97844.1"/>
    <property type="molecule type" value="Genomic_DNA"/>
</dbReference>
<organism evidence="4 5">
    <name type="scientific">Embleya hyalina</name>
    <dbReference type="NCBI Taxonomy" id="516124"/>
    <lineage>
        <taxon>Bacteria</taxon>
        <taxon>Bacillati</taxon>
        <taxon>Actinomycetota</taxon>
        <taxon>Actinomycetes</taxon>
        <taxon>Kitasatosporales</taxon>
        <taxon>Streptomycetaceae</taxon>
        <taxon>Embleya</taxon>
    </lineage>
</organism>
<protein>
    <recommendedName>
        <fullName evidence="3">Tyr recombinase domain-containing protein</fullName>
    </recommendedName>
</protein>
<dbReference type="GO" id="GO:0015074">
    <property type="term" value="P:DNA integration"/>
    <property type="evidence" value="ECO:0007669"/>
    <property type="project" value="InterPro"/>
</dbReference>
<dbReference type="GO" id="GO:0003677">
    <property type="term" value="F:DNA binding"/>
    <property type="evidence" value="ECO:0007669"/>
    <property type="project" value="InterPro"/>
</dbReference>
<dbReference type="SUPFAM" id="SSF56349">
    <property type="entry name" value="DNA breaking-rejoining enzymes"/>
    <property type="match status" value="1"/>
</dbReference>
<gene>
    <name evidence="4" type="ORF">EHYA_05541</name>
</gene>
<proteinExistence type="predicted"/>
<evidence type="ECO:0000313" key="5">
    <source>
        <dbReference type="Proteomes" id="UP000286931"/>
    </source>
</evidence>
<dbReference type="AlphaFoldDB" id="A0A401YTC4"/>
<keyword evidence="5" id="KW-1185">Reference proteome</keyword>
<keyword evidence="1" id="KW-0233">DNA recombination</keyword>
<name>A0A401YTC4_9ACTN</name>
<comment type="caution">
    <text evidence="4">The sequence shown here is derived from an EMBL/GenBank/DDBJ whole genome shotgun (WGS) entry which is preliminary data.</text>
</comment>
<feature type="region of interest" description="Disordered" evidence="2">
    <location>
        <begin position="51"/>
        <end position="70"/>
    </location>
</feature>
<evidence type="ECO:0000256" key="1">
    <source>
        <dbReference type="ARBA" id="ARBA00023172"/>
    </source>
</evidence>
<dbReference type="Proteomes" id="UP000286931">
    <property type="component" value="Unassembled WGS sequence"/>
</dbReference>
<dbReference type="InterPro" id="IPR013762">
    <property type="entry name" value="Integrase-like_cat_sf"/>
</dbReference>
<dbReference type="InterPro" id="IPR002104">
    <property type="entry name" value="Integrase_catalytic"/>
</dbReference>
<dbReference type="Gene3D" id="1.10.443.10">
    <property type="entry name" value="Intergrase catalytic core"/>
    <property type="match status" value="1"/>
</dbReference>
<sequence>MATCRKLAPTARNHTASKLMSQVGPRVGEACELDPADIKWDPGRFGKLHVRHGKGARGSGRPVGDDALRGGPDNAVEAHLAGWADKLTPHVLRQFCASQLYGSGLDLLARSLAEHGLVT</sequence>
<accession>A0A401YTC4</accession>
<feature type="domain" description="Tyr recombinase" evidence="3">
    <location>
        <begin position="1"/>
        <end position="119"/>
    </location>
</feature>
<dbReference type="InterPro" id="IPR011010">
    <property type="entry name" value="DNA_brk_join_enz"/>
</dbReference>
<evidence type="ECO:0000256" key="2">
    <source>
        <dbReference type="SAM" id="MobiDB-lite"/>
    </source>
</evidence>
<dbReference type="PROSITE" id="PS51898">
    <property type="entry name" value="TYR_RECOMBINASE"/>
    <property type="match status" value="1"/>
</dbReference>
<evidence type="ECO:0000313" key="4">
    <source>
        <dbReference type="EMBL" id="GCD97844.1"/>
    </source>
</evidence>
<evidence type="ECO:0000259" key="3">
    <source>
        <dbReference type="PROSITE" id="PS51898"/>
    </source>
</evidence>
<dbReference type="GO" id="GO:0006310">
    <property type="term" value="P:DNA recombination"/>
    <property type="evidence" value="ECO:0007669"/>
    <property type="project" value="UniProtKB-KW"/>
</dbReference>
<reference evidence="4 5" key="1">
    <citation type="submission" date="2018-12" db="EMBL/GenBank/DDBJ databases">
        <title>Draft genome sequence of Embleya hyalina NBRC 13850T.</title>
        <authorList>
            <person name="Komaki H."/>
            <person name="Hosoyama A."/>
            <person name="Kimura A."/>
            <person name="Ichikawa N."/>
            <person name="Tamura T."/>
        </authorList>
    </citation>
    <scope>NUCLEOTIDE SEQUENCE [LARGE SCALE GENOMIC DNA]</scope>
    <source>
        <strain evidence="4 5">NBRC 13850</strain>
    </source>
</reference>